<protein>
    <submittedName>
        <fullName evidence="2">Uncharacterized protein</fullName>
    </submittedName>
</protein>
<sequence length="207" mass="23103">MFPFTSCVSILRRREKPADWRQINGTLTFVVCTPNNNHNTTNSNRRSSNSSKHISGKDVNNRLATVEEEVRSFLYEYVKSKSNGADYNIDLLCAALGNGSKGDGGRKGTRKGVKLKRCGGSYESMSTGWRDRRIEQFRVTTMEWSILICGFSHWLLLRISIGNTLNCVRGDLTRLTGQHADLNPPASRDLISLDFALSSSPLAKLNT</sequence>
<proteinExistence type="predicted"/>
<feature type="region of interest" description="Disordered" evidence="1">
    <location>
        <begin position="34"/>
        <end position="58"/>
    </location>
</feature>
<feature type="compositionally biased region" description="Low complexity" evidence="1">
    <location>
        <begin position="35"/>
        <end position="51"/>
    </location>
</feature>
<evidence type="ECO:0000256" key="1">
    <source>
        <dbReference type="SAM" id="MobiDB-lite"/>
    </source>
</evidence>
<dbReference type="Proteomes" id="UP001283361">
    <property type="component" value="Unassembled WGS sequence"/>
</dbReference>
<keyword evidence="3" id="KW-1185">Reference proteome</keyword>
<name>A0AAE1DIP3_9GAST</name>
<comment type="caution">
    <text evidence="2">The sequence shown here is derived from an EMBL/GenBank/DDBJ whole genome shotgun (WGS) entry which is preliminary data.</text>
</comment>
<accession>A0AAE1DIP3</accession>
<dbReference type="EMBL" id="JAWDGP010003655">
    <property type="protein sequence ID" value="KAK3772169.1"/>
    <property type="molecule type" value="Genomic_DNA"/>
</dbReference>
<evidence type="ECO:0000313" key="2">
    <source>
        <dbReference type="EMBL" id="KAK3772169.1"/>
    </source>
</evidence>
<gene>
    <name evidence="2" type="ORF">RRG08_035210</name>
</gene>
<reference evidence="2" key="1">
    <citation type="journal article" date="2023" name="G3 (Bethesda)">
        <title>A reference genome for the long-term kleptoplast-retaining sea slug Elysia crispata morphotype clarki.</title>
        <authorList>
            <person name="Eastman K.E."/>
            <person name="Pendleton A.L."/>
            <person name="Shaikh M.A."/>
            <person name="Suttiyut T."/>
            <person name="Ogas R."/>
            <person name="Tomko P."/>
            <person name="Gavelis G."/>
            <person name="Widhalm J.R."/>
            <person name="Wisecaver J.H."/>
        </authorList>
    </citation>
    <scope>NUCLEOTIDE SEQUENCE</scope>
    <source>
        <strain evidence="2">ECLA1</strain>
    </source>
</reference>
<evidence type="ECO:0000313" key="3">
    <source>
        <dbReference type="Proteomes" id="UP001283361"/>
    </source>
</evidence>
<dbReference type="AlphaFoldDB" id="A0AAE1DIP3"/>
<organism evidence="2 3">
    <name type="scientific">Elysia crispata</name>
    <name type="common">lettuce slug</name>
    <dbReference type="NCBI Taxonomy" id="231223"/>
    <lineage>
        <taxon>Eukaryota</taxon>
        <taxon>Metazoa</taxon>
        <taxon>Spiralia</taxon>
        <taxon>Lophotrochozoa</taxon>
        <taxon>Mollusca</taxon>
        <taxon>Gastropoda</taxon>
        <taxon>Heterobranchia</taxon>
        <taxon>Euthyneura</taxon>
        <taxon>Panpulmonata</taxon>
        <taxon>Sacoglossa</taxon>
        <taxon>Placobranchoidea</taxon>
        <taxon>Plakobranchidae</taxon>
        <taxon>Elysia</taxon>
    </lineage>
</organism>